<sequence length="543" mass="60419">MSFRTPVFTAVDIVMREQDALAGCSHVAEMVSEYLDVSHKWTIERAACAGYMTLLERLGKSESPITPRELDWALRTAADRGDLNVVKWLTAYQPDMECSTRVMDSAALRGHLHIIKWLHHYRDEGCTTAAMDSAAAYGRLDVVQWLHDNRDEGSTTAAMDSAAAGGHLKTVQWLAVNRKEGCTSVASHFALLNGHMHILRWLNEQNVEVQDANQAISPARWSRRERRLSATLLEAPRHHRRDAYHNEIDSWIEQLVVNVRGSSKLSLSIASHVAVLLGLKITCSFFIQQTTQEAPTADHSTATMTMERMMSVEVVVRDQVGPIASGLVPELIESFLDCSPRWTIQKAACRGFLSLLKRLGARNAEITDHGFDWSMRIAATEGYLDTMKWLTAYRPEIKISTRVMDAAALRGHLEVIKWLHENRSEGCSVHAMDSAAAGGHLDVVQWLHENRTEGCTTGAMDTAAAGGHLTTVQWLWSNRTEGCTTVAVDFAIYNGHFPVVKWFSELADFQPRRAKHTAENTSSDGGNACIKKQPSGQATLTFE</sequence>
<proteinExistence type="predicted"/>
<comment type="caution">
    <text evidence="2">The sequence shown here is derived from an EMBL/GenBank/DDBJ whole genome shotgun (WGS) entry which is preliminary data.</text>
</comment>
<accession>A0A8J5IJS1</accession>
<dbReference type="AlphaFoldDB" id="A0A8J5IJS1"/>
<protein>
    <recommendedName>
        <fullName evidence="4">Ankyrin repeat protein</fullName>
    </recommendedName>
</protein>
<organism evidence="2 3">
    <name type="scientific">Phytophthora aleatoria</name>
    <dbReference type="NCBI Taxonomy" id="2496075"/>
    <lineage>
        <taxon>Eukaryota</taxon>
        <taxon>Sar</taxon>
        <taxon>Stramenopiles</taxon>
        <taxon>Oomycota</taxon>
        <taxon>Peronosporomycetes</taxon>
        <taxon>Peronosporales</taxon>
        <taxon>Peronosporaceae</taxon>
        <taxon>Phytophthora</taxon>
    </lineage>
</organism>
<evidence type="ECO:0000313" key="2">
    <source>
        <dbReference type="EMBL" id="KAG6949866.1"/>
    </source>
</evidence>
<feature type="compositionally biased region" description="Polar residues" evidence="1">
    <location>
        <begin position="534"/>
        <end position="543"/>
    </location>
</feature>
<dbReference type="Proteomes" id="UP000709295">
    <property type="component" value="Unassembled WGS sequence"/>
</dbReference>
<evidence type="ECO:0008006" key="4">
    <source>
        <dbReference type="Google" id="ProtNLM"/>
    </source>
</evidence>
<dbReference type="PANTHER" id="PTHR46586:SF3">
    <property type="entry name" value="ANKYRIN REPEAT-CONTAINING PROTEIN"/>
    <property type="match status" value="1"/>
</dbReference>
<dbReference type="EMBL" id="JAENGY010001375">
    <property type="protein sequence ID" value="KAG6949866.1"/>
    <property type="molecule type" value="Genomic_DNA"/>
</dbReference>
<name>A0A8J5IJS1_9STRA</name>
<evidence type="ECO:0000313" key="3">
    <source>
        <dbReference type="Proteomes" id="UP000709295"/>
    </source>
</evidence>
<dbReference type="Pfam" id="PF13637">
    <property type="entry name" value="Ank_4"/>
    <property type="match status" value="4"/>
</dbReference>
<dbReference type="InterPro" id="IPR052050">
    <property type="entry name" value="SecEffector_AnkRepeat"/>
</dbReference>
<gene>
    <name evidence="2" type="ORF">JG688_00014453</name>
</gene>
<keyword evidence="3" id="KW-1185">Reference proteome</keyword>
<feature type="region of interest" description="Disordered" evidence="1">
    <location>
        <begin position="514"/>
        <end position="543"/>
    </location>
</feature>
<dbReference type="InterPro" id="IPR002110">
    <property type="entry name" value="Ankyrin_rpt"/>
</dbReference>
<evidence type="ECO:0000256" key="1">
    <source>
        <dbReference type="SAM" id="MobiDB-lite"/>
    </source>
</evidence>
<dbReference type="PANTHER" id="PTHR46586">
    <property type="entry name" value="ANKYRIN REPEAT-CONTAINING PROTEIN"/>
    <property type="match status" value="1"/>
</dbReference>
<reference evidence="2" key="1">
    <citation type="submission" date="2021-01" db="EMBL/GenBank/DDBJ databases">
        <title>Phytophthora aleatoria, a newly-described species from Pinus radiata is distinct from Phytophthora cactorum isolates based on comparative genomics.</title>
        <authorList>
            <person name="Mcdougal R."/>
            <person name="Panda P."/>
            <person name="Williams N."/>
            <person name="Studholme D.J."/>
        </authorList>
    </citation>
    <scope>NUCLEOTIDE SEQUENCE</scope>
    <source>
        <strain evidence="2">NZFS 4037</strain>
    </source>
</reference>